<reference evidence="1 2" key="1">
    <citation type="submission" date="2014-04" db="EMBL/GenBank/DDBJ databases">
        <authorList>
            <consortium name="DOE Joint Genome Institute"/>
            <person name="Kuo A."/>
            <person name="Kohler A."/>
            <person name="Costa M.D."/>
            <person name="Nagy L.G."/>
            <person name="Floudas D."/>
            <person name="Copeland A."/>
            <person name="Barry K.W."/>
            <person name="Cichocki N."/>
            <person name="Veneault-Fourrey C."/>
            <person name="LaButti K."/>
            <person name="Lindquist E.A."/>
            <person name="Lipzen A."/>
            <person name="Lundell T."/>
            <person name="Morin E."/>
            <person name="Murat C."/>
            <person name="Sun H."/>
            <person name="Tunlid A."/>
            <person name="Henrissat B."/>
            <person name="Grigoriev I.V."/>
            <person name="Hibbett D.S."/>
            <person name="Martin F."/>
            <person name="Nordberg H.P."/>
            <person name="Cantor M.N."/>
            <person name="Hua S.X."/>
        </authorList>
    </citation>
    <scope>NUCLEOTIDE SEQUENCE [LARGE SCALE GENOMIC DNA]</scope>
    <source>
        <strain evidence="1 2">441</strain>
    </source>
</reference>
<reference evidence="2" key="2">
    <citation type="submission" date="2015-01" db="EMBL/GenBank/DDBJ databases">
        <title>Evolutionary Origins and Diversification of the Mycorrhizal Mutualists.</title>
        <authorList>
            <consortium name="DOE Joint Genome Institute"/>
            <consortium name="Mycorrhizal Genomics Consortium"/>
            <person name="Kohler A."/>
            <person name="Kuo A."/>
            <person name="Nagy L.G."/>
            <person name="Floudas D."/>
            <person name="Copeland A."/>
            <person name="Barry K.W."/>
            <person name="Cichocki N."/>
            <person name="Veneault-Fourrey C."/>
            <person name="LaButti K."/>
            <person name="Lindquist E.A."/>
            <person name="Lipzen A."/>
            <person name="Lundell T."/>
            <person name="Morin E."/>
            <person name="Murat C."/>
            <person name="Riley R."/>
            <person name="Ohm R."/>
            <person name="Sun H."/>
            <person name="Tunlid A."/>
            <person name="Henrissat B."/>
            <person name="Grigoriev I.V."/>
            <person name="Hibbett D.S."/>
            <person name="Martin F."/>
        </authorList>
    </citation>
    <scope>NUCLEOTIDE SEQUENCE [LARGE SCALE GENOMIC DNA]</scope>
    <source>
        <strain evidence="2">441</strain>
    </source>
</reference>
<organism evidence="1 2">
    <name type="scientific">Pisolithus microcarpus 441</name>
    <dbReference type="NCBI Taxonomy" id="765257"/>
    <lineage>
        <taxon>Eukaryota</taxon>
        <taxon>Fungi</taxon>
        <taxon>Dikarya</taxon>
        <taxon>Basidiomycota</taxon>
        <taxon>Agaricomycotina</taxon>
        <taxon>Agaricomycetes</taxon>
        <taxon>Agaricomycetidae</taxon>
        <taxon>Boletales</taxon>
        <taxon>Sclerodermatineae</taxon>
        <taxon>Pisolithaceae</taxon>
        <taxon>Pisolithus</taxon>
    </lineage>
</organism>
<sequence>MQRGVPPAFGTIKLRRVEALELMHASPSHLTGMVHTSTSLLMKWGGAKLYGMGQYITTRSTCFC</sequence>
<evidence type="ECO:0000313" key="2">
    <source>
        <dbReference type="Proteomes" id="UP000054018"/>
    </source>
</evidence>
<keyword evidence="2" id="KW-1185">Reference proteome</keyword>
<proteinExistence type="predicted"/>
<protein>
    <submittedName>
        <fullName evidence="1">Uncharacterized protein</fullName>
    </submittedName>
</protein>
<dbReference type="Proteomes" id="UP000054018">
    <property type="component" value="Unassembled WGS sequence"/>
</dbReference>
<evidence type="ECO:0000313" key="1">
    <source>
        <dbReference type="EMBL" id="KIK15505.1"/>
    </source>
</evidence>
<dbReference type="AlphaFoldDB" id="A0A0C9XT83"/>
<accession>A0A0C9XT83</accession>
<dbReference type="EMBL" id="KN833888">
    <property type="protein sequence ID" value="KIK15505.1"/>
    <property type="molecule type" value="Genomic_DNA"/>
</dbReference>
<gene>
    <name evidence="1" type="ORF">PISMIDRAFT_687200</name>
</gene>
<name>A0A0C9XT83_9AGAM</name>
<dbReference type="HOGENOM" id="CLU_2868541_0_0_1"/>